<evidence type="ECO:0000259" key="2">
    <source>
        <dbReference type="Pfam" id="PF13464"/>
    </source>
</evidence>
<keyword evidence="1" id="KW-0812">Transmembrane</keyword>
<evidence type="ECO:0000313" key="3">
    <source>
        <dbReference type="EMBL" id="MBV0934078.1"/>
    </source>
</evidence>
<keyword evidence="1" id="KW-0472">Membrane</keyword>
<accession>A0ABS6MCP6</accession>
<dbReference type="PANTHER" id="PTHR34475">
    <property type="match status" value="1"/>
</dbReference>
<protein>
    <submittedName>
        <fullName evidence="3">DUF4115 domain-containing protein</fullName>
    </submittedName>
</protein>
<dbReference type="RefSeq" id="WP_217335486.1">
    <property type="nucleotide sequence ID" value="NZ_JAHQZT010000016.1"/>
</dbReference>
<keyword evidence="1" id="KW-1133">Transmembrane helix</keyword>
<dbReference type="PANTHER" id="PTHR34475:SF1">
    <property type="entry name" value="CYTOSKELETON PROTEIN RODZ"/>
    <property type="match status" value="1"/>
</dbReference>
<organism evidence="3 4">
    <name type="scientific">Marinobacterium weihaiense</name>
    <dbReference type="NCBI Taxonomy" id="2851016"/>
    <lineage>
        <taxon>Bacteria</taxon>
        <taxon>Pseudomonadati</taxon>
        <taxon>Pseudomonadota</taxon>
        <taxon>Gammaproteobacteria</taxon>
        <taxon>Oceanospirillales</taxon>
        <taxon>Oceanospirillaceae</taxon>
        <taxon>Marinobacterium</taxon>
    </lineage>
</organism>
<dbReference type="InterPro" id="IPR025194">
    <property type="entry name" value="RodZ-like_C"/>
</dbReference>
<dbReference type="Pfam" id="PF13464">
    <property type="entry name" value="RodZ_C"/>
    <property type="match status" value="1"/>
</dbReference>
<comment type="caution">
    <text evidence="3">The sequence shown here is derived from an EMBL/GenBank/DDBJ whole genome shotgun (WGS) entry which is preliminary data.</text>
</comment>
<dbReference type="InterPro" id="IPR050400">
    <property type="entry name" value="Bact_Cytoskel_RodZ"/>
</dbReference>
<feature type="transmembrane region" description="Helical" evidence="1">
    <location>
        <begin position="113"/>
        <end position="133"/>
    </location>
</feature>
<dbReference type="Proteomes" id="UP000755551">
    <property type="component" value="Unassembled WGS sequence"/>
</dbReference>
<gene>
    <name evidence="3" type="ORF">KTN04_12080</name>
</gene>
<name>A0ABS6MCP6_9GAMM</name>
<feature type="domain" description="Cytoskeleton protein RodZ-like C-terminal" evidence="2">
    <location>
        <begin position="248"/>
        <end position="319"/>
    </location>
</feature>
<reference evidence="3 4" key="1">
    <citation type="submission" date="2021-06" db="EMBL/GenBank/DDBJ databases">
        <title>Bacterium isolated from marine sediment.</title>
        <authorList>
            <person name="Zhu K.-L."/>
            <person name="Du Z.-J."/>
            <person name="Liang Q.-Y."/>
        </authorList>
    </citation>
    <scope>NUCLEOTIDE SEQUENCE [LARGE SCALE GENOMIC DNA]</scope>
    <source>
        <strain evidence="3 4">A346</strain>
    </source>
</reference>
<dbReference type="EMBL" id="JAHQZT010000016">
    <property type="protein sequence ID" value="MBV0934078.1"/>
    <property type="molecule type" value="Genomic_DNA"/>
</dbReference>
<evidence type="ECO:0000313" key="4">
    <source>
        <dbReference type="Proteomes" id="UP000755551"/>
    </source>
</evidence>
<dbReference type="Pfam" id="PF13413">
    <property type="entry name" value="HTH_25"/>
    <property type="match status" value="1"/>
</dbReference>
<keyword evidence="4" id="KW-1185">Reference proteome</keyword>
<proteinExistence type="predicted"/>
<sequence length="323" mass="34241">MSEETPAVFEPLFQGALFTQARTGLELSLDQVARQLHLSEEVVRYIESGELDALGDPVFARGYVRAYARFLKLDADAMVAAYNQQTGNLMTTGQVRAIGTLSTTPGRRPGHPLLRIGSWLFGLVLVAACLWWWQAQYGFDESGRAAVDDLPVSVETTDGTTLVLPQLSVTDDESLAALTDDALAPLPAAEDVRLPEADAVVSEGPVDLPADEVSALETVSADAQPSTPAEEKARAEAAPVAGIEPALQLAFSDDCWLSVKDARGRTLYSGVAKGGSTLALEGAEPLALVIGRVSAVADIRYGGQSIDLAPLSNDNVARLRLPL</sequence>
<evidence type="ECO:0000256" key="1">
    <source>
        <dbReference type="SAM" id="Phobius"/>
    </source>
</evidence>